<evidence type="ECO:0000313" key="1">
    <source>
        <dbReference type="EMBL" id="GFO09348.1"/>
    </source>
</evidence>
<reference evidence="1 2" key="1">
    <citation type="journal article" date="2021" name="Elife">
        <title>Chloroplast acquisition without the gene transfer in kleptoplastic sea slugs, Plakobranchus ocellatus.</title>
        <authorList>
            <person name="Maeda T."/>
            <person name="Takahashi S."/>
            <person name="Yoshida T."/>
            <person name="Shimamura S."/>
            <person name="Takaki Y."/>
            <person name="Nagai Y."/>
            <person name="Toyoda A."/>
            <person name="Suzuki Y."/>
            <person name="Arimoto A."/>
            <person name="Ishii H."/>
            <person name="Satoh N."/>
            <person name="Nishiyama T."/>
            <person name="Hasebe M."/>
            <person name="Maruyama T."/>
            <person name="Minagawa J."/>
            <person name="Obokata J."/>
            <person name="Shigenobu S."/>
        </authorList>
    </citation>
    <scope>NUCLEOTIDE SEQUENCE [LARGE SCALE GENOMIC DNA]</scope>
</reference>
<protein>
    <recommendedName>
        <fullName evidence="3">Resolvase/invertase-type recombinase catalytic domain-containing protein</fullName>
    </recommendedName>
</protein>
<accession>A0AAV4ARA8</accession>
<dbReference type="EMBL" id="BLXT01004061">
    <property type="protein sequence ID" value="GFO09348.1"/>
    <property type="molecule type" value="Genomic_DNA"/>
</dbReference>
<name>A0AAV4ARA8_9GAST</name>
<keyword evidence="2" id="KW-1185">Reference proteome</keyword>
<dbReference type="Proteomes" id="UP000735302">
    <property type="component" value="Unassembled WGS sequence"/>
</dbReference>
<comment type="caution">
    <text evidence="1">The sequence shown here is derived from an EMBL/GenBank/DDBJ whole genome shotgun (WGS) entry which is preliminary data.</text>
</comment>
<evidence type="ECO:0000313" key="2">
    <source>
        <dbReference type="Proteomes" id="UP000735302"/>
    </source>
</evidence>
<gene>
    <name evidence="1" type="ORF">PoB_003585300</name>
</gene>
<proteinExistence type="predicted"/>
<sequence length="111" mass="12713">MLLTIDRSRLSSFSTDSFDFLSVSKFKYLGYLRVSDDKCTSEVCKRTSMVKITFQKIKPMLANRNITVGTQSRIKNFRREGLHGGTGELASLELTNFCNLRVTRRLLLVLK</sequence>
<evidence type="ECO:0008006" key="3">
    <source>
        <dbReference type="Google" id="ProtNLM"/>
    </source>
</evidence>
<organism evidence="1 2">
    <name type="scientific">Plakobranchus ocellatus</name>
    <dbReference type="NCBI Taxonomy" id="259542"/>
    <lineage>
        <taxon>Eukaryota</taxon>
        <taxon>Metazoa</taxon>
        <taxon>Spiralia</taxon>
        <taxon>Lophotrochozoa</taxon>
        <taxon>Mollusca</taxon>
        <taxon>Gastropoda</taxon>
        <taxon>Heterobranchia</taxon>
        <taxon>Euthyneura</taxon>
        <taxon>Panpulmonata</taxon>
        <taxon>Sacoglossa</taxon>
        <taxon>Placobranchoidea</taxon>
        <taxon>Plakobranchidae</taxon>
        <taxon>Plakobranchus</taxon>
    </lineage>
</organism>
<dbReference type="AlphaFoldDB" id="A0AAV4ARA8"/>